<dbReference type="SUPFAM" id="SSF46565">
    <property type="entry name" value="Chaperone J-domain"/>
    <property type="match status" value="1"/>
</dbReference>
<organism evidence="4 5">
    <name type="scientific">Phlebotomus papatasi</name>
    <name type="common">Sandfly</name>
    <dbReference type="NCBI Taxonomy" id="29031"/>
    <lineage>
        <taxon>Eukaryota</taxon>
        <taxon>Metazoa</taxon>
        <taxon>Ecdysozoa</taxon>
        <taxon>Arthropoda</taxon>
        <taxon>Hexapoda</taxon>
        <taxon>Insecta</taxon>
        <taxon>Pterygota</taxon>
        <taxon>Neoptera</taxon>
        <taxon>Endopterygota</taxon>
        <taxon>Diptera</taxon>
        <taxon>Nematocera</taxon>
        <taxon>Psychodoidea</taxon>
        <taxon>Psychodidae</taxon>
        <taxon>Phlebotomus</taxon>
        <taxon>Phlebotomus</taxon>
    </lineage>
</organism>
<dbReference type="EnsemblMetazoa" id="PPAI003405-RA">
    <property type="protein sequence ID" value="PPAI003405-PA"/>
    <property type="gene ID" value="PPAI003405"/>
</dbReference>
<sequence length="184" mass="21076">MARQRTRKSSKGCSCKKSGCLKNYCECYEFKIPCNTFCRCLGCKNTQFIHQPKQKLWAVVKESKKQIPSLKHEKIDSTVSCLFAKAEQCILEAHTYYDVLRLKPNCTQKEIRESFIKLSKEVDANLTLESTRKFQKILEAYQVLGKADTRGSYDAELRMTTPHSTTAPHSFYRDFNTPDAPGAT</sequence>
<dbReference type="CDD" id="cd06257">
    <property type="entry name" value="DnaJ"/>
    <property type="match status" value="1"/>
</dbReference>
<keyword evidence="5" id="KW-1185">Reference proteome</keyword>
<name>A0A1B0D782_PHLPP</name>
<dbReference type="InterPro" id="IPR001623">
    <property type="entry name" value="DnaJ_domain"/>
</dbReference>
<dbReference type="PRINTS" id="PR00625">
    <property type="entry name" value="JDOMAIN"/>
</dbReference>
<dbReference type="Gene3D" id="1.10.287.110">
    <property type="entry name" value="DnaJ domain"/>
    <property type="match status" value="1"/>
</dbReference>
<dbReference type="EMBL" id="AJVK01026700">
    <property type="status" value="NOT_ANNOTATED_CDS"/>
    <property type="molecule type" value="Genomic_DNA"/>
</dbReference>
<evidence type="ECO:0000313" key="5">
    <source>
        <dbReference type="Proteomes" id="UP000092462"/>
    </source>
</evidence>
<dbReference type="PROSITE" id="PS50076">
    <property type="entry name" value="DNAJ_2"/>
    <property type="match status" value="1"/>
</dbReference>
<dbReference type="AlphaFoldDB" id="A0A1B0D782"/>
<dbReference type="InterPro" id="IPR052763">
    <property type="entry name" value="DnaJ_C4"/>
</dbReference>
<dbReference type="SMART" id="SM01114">
    <property type="entry name" value="CXC"/>
    <property type="match status" value="1"/>
</dbReference>
<dbReference type="VEuPathDB" id="VectorBase:PPAPM1_000329"/>
<comment type="similarity">
    <text evidence="2">Belongs to the lin-54 family.</text>
</comment>
<dbReference type="InterPro" id="IPR033467">
    <property type="entry name" value="Tesmin/TSO1-like_CXC"/>
</dbReference>
<evidence type="ECO:0000256" key="1">
    <source>
        <dbReference type="ARBA" id="ARBA00004123"/>
    </source>
</evidence>
<keyword evidence="3" id="KW-0539">Nucleus</keyword>
<dbReference type="SMART" id="SM00271">
    <property type="entry name" value="DnaJ"/>
    <property type="match status" value="1"/>
</dbReference>
<evidence type="ECO:0008006" key="6">
    <source>
        <dbReference type="Google" id="ProtNLM"/>
    </source>
</evidence>
<dbReference type="Pfam" id="PF03638">
    <property type="entry name" value="TCR"/>
    <property type="match status" value="1"/>
</dbReference>
<dbReference type="PANTHER" id="PTHR44825">
    <property type="match status" value="1"/>
</dbReference>
<dbReference type="PROSITE" id="PS51634">
    <property type="entry name" value="CRC"/>
    <property type="match status" value="1"/>
</dbReference>
<dbReference type="Pfam" id="PF00226">
    <property type="entry name" value="DnaJ"/>
    <property type="match status" value="1"/>
</dbReference>
<dbReference type="InterPro" id="IPR005172">
    <property type="entry name" value="CRC"/>
</dbReference>
<dbReference type="GO" id="GO:0005634">
    <property type="term" value="C:nucleus"/>
    <property type="evidence" value="ECO:0007669"/>
    <property type="project" value="UniProtKB-SubCell"/>
</dbReference>
<reference evidence="4" key="1">
    <citation type="submission" date="2022-08" db="UniProtKB">
        <authorList>
            <consortium name="EnsemblMetazoa"/>
        </authorList>
    </citation>
    <scope>IDENTIFICATION</scope>
    <source>
        <strain evidence="4">Israel</strain>
    </source>
</reference>
<evidence type="ECO:0000313" key="4">
    <source>
        <dbReference type="EnsemblMetazoa" id="PPAI003405-PA"/>
    </source>
</evidence>
<accession>A0A1B0D782</accession>
<evidence type="ECO:0000256" key="2">
    <source>
        <dbReference type="ARBA" id="ARBA00007267"/>
    </source>
</evidence>
<comment type="subcellular location">
    <subcellularLocation>
        <location evidence="1">Nucleus</location>
    </subcellularLocation>
</comment>
<dbReference type="VEuPathDB" id="VectorBase:PPAI003405"/>
<evidence type="ECO:0000256" key="3">
    <source>
        <dbReference type="ARBA" id="ARBA00023242"/>
    </source>
</evidence>
<proteinExistence type="inferred from homology"/>
<dbReference type="Proteomes" id="UP000092462">
    <property type="component" value="Unassembled WGS sequence"/>
</dbReference>
<dbReference type="PANTHER" id="PTHR44825:SF1">
    <property type="entry name" value="DNAJ HOMOLOG SUBFAMILY C MEMBER 4"/>
    <property type="match status" value="1"/>
</dbReference>
<protein>
    <recommendedName>
        <fullName evidence="6">CRC domain-containing protein</fullName>
    </recommendedName>
</protein>
<dbReference type="InterPro" id="IPR036869">
    <property type="entry name" value="J_dom_sf"/>
</dbReference>